<organism evidence="2 3">
    <name type="scientific">Colletotrichum chlorophyti</name>
    <dbReference type="NCBI Taxonomy" id="708187"/>
    <lineage>
        <taxon>Eukaryota</taxon>
        <taxon>Fungi</taxon>
        <taxon>Dikarya</taxon>
        <taxon>Ascomycota</taxon>
        <taxon>Pezizomycotina</taxon>
        <taxon>Sordariomycetes</taxon>
        <taxon>Hypocreomycetidae</taxon>
        <taxon>Glomerellales</taxon>
        <taxon>Glomerellaceae</taxon>
        <taxon>Colletotrichum</taxon>
    </lineage>
</organism>
<evidence type="ECO:0000313" key="3">
    <source>
        <dbReference type="Proteomes" id="UP000186583"/>
    </source>
</evidence>
<gene>
    <name evidence="2" type="ORF">CCHL11_03206</name>
</gene>
<protein>
    <submittedName>
        <fullName evidence="2">Uncharacterized protein</fullName>
    </submittedName>
</protein>
<dbReference type="InterPro" id="IPR053008">
    <property type="entry name" value="Phomopsin_biosynth_assoc"/>
</dbReference>
<keyword evidence="3" id="KW-1185">Reference proteome</keyword>
<reference evidence="2 3" key="1">
    <citation type="submission" date="2016-11" db="EMBL/GenBank/DDBJ databases">
        <title>Draft Genome Assembly of Colletotrichum chlorophyti a pathogen of herbaceous plants.</title>
        <authorList>
            <person name="Gan P."/>
            <person name="Narusaka M."/>
            <person name="Tsushima A."/>
            <person name="Narusaka Y."/>
            <person name="Takano Y."/>
            <person name="Shirasu K."/>
        </authorList>
    </citation>
    <scope>NUCLEOTIDE SEQUENCE [LARGE SCALE GENOMIC DNA]</scope>
    <source>
        <strain evidence="2 3">NTL11</strain>
    </source>
</reference>
<dbReference type="STRING" id="708187.A0A1Q8S3U9"/>
<feature type="transmembrane region" description="Helical" evidence="1">
    <location>
        <begin position="35"/>
        <end position="56"/>
    </location>
</feature>
<dbReference type="AlphaFoldDB" id="A0A1Q8S3U9"/>
<dbReference type="PANTHER" id="PTHR35896">
    <property type="entry name" value="IG-LIKE DOMAIN-CONTAINING PROTEIN"/>
    <property type="match status" value="1"/>
</dbReference>
<name>A0A1Q8S3U9_9PEZI</name>
<dbReference type="EMBL" id="MPGH01000022">
    <property type="protein sequence ID" value="OLN96158.1"/>
    <property type="molecule type" value="Genomic_DNA"/>
</dbReference>
<keyword evidence="1" id="KW-1133">Transmembrane helix</keyword>
<evidence type="ECO:0000256" key="1">
    <source>
        <dbReference type="SAM" id="Phobius"/>
    </source>
</evidence>
<comment type="caution">
    <text evidence="2">The sequence shown here is derived from an EMBL/GenBank/DDBJ whole genome shotgun (WGS) entry which is preliminary data.</text>
</comment>
<accession>A0A1Q8S3U9</accession>
<sequence>MGRFPWLREDFNDTGHLITPPTWTISRHAAELRSWTIGCLCWLLLAVSVALNVALLCSGAKVTNIACDCSRMDVSGYLCAPNGARPEEARRRGCEFDPISFHWYPRRRVLDADNQAIIRQFLDKGPWHRYYDAEGTVEVDPKNEALTALWLTKREHVVHCMYTLQQTHLWLNKGFDPPFNYSHTLHCTSWLVSVIMESPPTDLDALTVHAVPYPHEWQVVKPKFPCEEEGLSCVSW</sequence>
<dbReference type="PANTHER" id="PTHR35896:SF3">
    <property type="entry name" value="MAJOR FACILITATOR SUPERFAMILY TRANSPORTER"/>
    <property type="match status" value="1"/>
</dbReference>
<keyword evidence="1" id="KW-0472">Membrane</keyword>
<keyword evidence="1" id="KW-0812">Transmembrane</keyword>
<dbReference type="OrthoDB" id="3501153at2759"/>
<evidence type="ECO:0000313" key="2">
    <source>
        <dbReference type="EMBL" id="OLN96158.1"/>
    </source>
</evidence>
<dbReference type="Proteomes" id="UP000186583">
    <property type="component" value="Unassembled WGS sequence"/>
</dbReference>
<proteinExistence type="predicted"/>